<keyword evidence="1" id="KW-0472">Membrane</keyword>
<feature type="transmembrane region" description="Helical" evidence="1">
    <location>
        <begin position="73"/>
        <end position="93"/>
    </location>
</feature>
<feature type="transmembrane region" description="Helical" evidence="1">
    <location>
        <begin position="9"/>
        <end position="27"/>
    </location>
</feature>
<organism evidence="2 3">
    <name type="scientific">Levilactobacillus senmaizukei DSM 21775 = NBRC 103853</name>
    <dbReference type="NCBI Taxonomy" id="1423803"/>
    <lineage>
        <taxon>Bacteria</taxon>
        <taxon>Bacillati</taxon>
        <taxon>Bacillota</taxon>
        <taxon>Bacilli</taxon>
        <taxon>Lactobacillales</taxon>
        <taxon>Lactobacillaceae</taxon>
        <taxon>Levilactobacillus</taxon>
    </lineage>
</organism>
<dbReference type="Gene3D" id="3.40.30.10">
    <property type="entry name" value="Glutaredoxin"/>
    <property type="match status" value="1"/>
</dbReference>
<evidence type="ECO:0000313" key="3">
    <source>
        <dbReference type="Proteomes" id="UP000051589"/>
    </source>
</evidence>
<feature type="transmembrane region" description="Helical" evidence="1">
    <location>
        <begin position="47"/>
        <end position="66"/>
    </location>
</feature>
<name>A0A0R2DEE1_9LACO</name>
<evidence type="ECO:0000313" key="2">
    <source>
        <dbReference type="EMBL" id="KRN02265.1"/>
    </source>
</evidence>
<reference evidence="2 3" key="1">
    <citation type="journal article" date="2015" name="Genome Announc.">
        <title>Expanding the biotechnology potential of lactobacilli through comparative genomics of 213 strains and associated genera.</title>
        <authorList>
            <person name="Sun Z."/>
            <person name="Harris H.M."/>
            <person name="McCann A."/>
            <person name="Guo C."/>
            <person name="Argimon S."/>
            <person name="Zhang W."/>
            <person name="Yang X."/>
            <person name="Jeffery I.B."/>
            <person name="Cooney J.C."/>
            <person name="Kagawa T.F."/>
            <person name="Liu W."/>
            <person name="Song Y."/>
            <person name="Salvetti E."/>
            <person name="Wrobel A."/>
            <person name="Rasinkangas P."/>
            <person name="Parkhill J."/>
            <person name="Rea M.C."/>
            <person name="O'Sullivan O."/>
            <person name="Ritari J."/>
            <person name="Douillard F.P."/>
            <person name="Paul Ross R."/>
            <person name="Yang R."/>
            <person name="Briner A.E."/>
            <person name="Felis G.E."/>
            <person name="de Vos W.M."/>
            <person name="Barrangou R."/>
            <person name="Klaenhammer T.R."/>
            <person name="Caufield P.W."/>
            <person name="Cui Y."/>
            <person name="Zhang H."/>
            <person name="O'Toole P.W."/>
        </authorList>
    </citation>
    <scope>NUCLEOTIDE SEQUENCE [LARGE SCALE GENOMIC DNA]</scope>
    <source>
        <strain evidence="2 3">DSM 21775</strain>
    </source>
</reference>
<gene>
    <name evidence="2" type="ORF">FD13_GL002140</name>
</gene>
<dbReference type="EMBL" id="AYZH01000009">
    <property type="protein sequence ID" value="KRN02265.1"/>
    <property type="molecule type" value="Genomic_DNA"/>
</dbReference>
<keyword evidence="3" id="KW-1185">Reference proteome</keyword>
<keyword evidence="1" id="KW-1133">Transmembrane helix</keyword>
<accession>A0A0R2DEE1</accession>
<dbReference type="Proteomes" id="UP000051589">
    <property type="component" value="Unassembled WGS sequence"/>
</dbReference>
<dbReference type="AlphaFoldDB" id="A0A0R2DEE1"/>
<proteinExistence type="predicted"/>
<dbReference type="PATRIC" id="fig|1423803.3.peg.2202"/>
<dbReference type="STRING" id="1423803.FD13_GL002140"/>
<keyword evidence="1" id="KW-0812">Transmembrane</keyword>
<protein>
    <submittedName>
        <fullName evidence="2">Uncharacterized protein</fullName>
    </submittedName>
</protein>
<evidence type="ECO:0000256" key="1">
    <source>
        <dbReference type="SAM" id="Phobius"/>
    </source>
</evidence>
<sequence length="234" mass="26731">MWLMKKRRWLVIGVGLIVFCLFAGMLISDIEFLVENDIDHWDFKVLLFLGLTGVGLLLALASVIMNKFFSRHLVVPVFLVILILGVRALPVRWGDYRKVIYPISDSEVERVSRLKLSQDDEHLIYLYRSDNQASIRFMSKMKTYLKTGDQSVYAYDLTKAQAKMTTGQYSALIKRLGVNALPAIVFSYRGFKHSRPYAVTFNAINEQTRFSKLKAYLDGDREKTSGPGIVFKGS</sequence>
<comment type="caution">
    <text evidence="2">The sequence shown here is derived from an EMBL/GenBank/DDBJ whole genome shotgun (WGS) entry which is preliminary data.</text>
</comment>